<keyword evidence="3" id="KW-1185">Reference proteome</keyword>
<dbReference type="AlphaFoldDB" id="A0A8T0H2W3"/>
<dbReference type="Proteomes" id="UP000822688">
    <property type="component" value="Chromosome 8"/>
</dbReference>
<gene>
    <name evidence="2" type="ORF">KC19_8G130600</name>
</gene>
<name>A0A8T0H2W3_CERPU</name>
<evidence type="ECO:0000313" key="2">
    <source>
        <dbReference type="EMBL" id="KAG0564679.1"/>
    </source>
</evidence>
<evidence type="ECO:0000256" key="1">
    <source>
        <dbReference type="SAM" id="MobiDB-lite"/>
    </source>
</evidence>
<dbReference type="EMBL" id="CM026429">
    <property type="protein sequence ID" value="KAG0564679.1"/>
    <property type="molecule type" value="Genomic_DNA"/>
</dbReference>
<comment type="caution">
    <text evidence="2">The sequence shown here is derived from an EMBL/GenBank/DDBJ whole genome shotgun (WGS) entry which is preliminary data.</text>
</comment>
<accession>A0A8T0H2W3</accession>
<feature type="compositionally biased region" description="Basic and acidic residues" evidence="1">
    <location>
        <begin position="81"/>
        <end position="99"/>
    </location>
</feature>
<proteinExistence type="predicted"/>
<evidence type="ECO:0000313" key="3">
    <source>
        <dbReference type="Proteomes" id="UP000822688"/>
    </source>
</evidence>
<protein>
    <submittedName>
        <fullName evidence="2">Uncharacterized protein</fullName>
    </submittedName>
</protein>
<reference evidence="2" key="1">
    <citation type="submission" date="2020-06" db="EMBL/GenBank/DDBJ databases">
        <title>WGS assembly of Ceratodon purpureus strain R40.</title>
        <authorList>
            <person name="Carey S.B."/>
            <person name="Jenkins J."/>
            <person name="Shu S."/>
            <person name="Lovell J.T."/>
            <person name="Sreedasyam A."/>
            <person name="Maumus F."/>
            <person name="Tiley G.P."/>
            <person name="Fernandez-Pozo N."/>
            <person name="Barry K."/>
            <person name="Chen C."/>
            <person name="Wang M."/>
            <person name="Lipzen A."/>
            <person name="Daum C."/>
            <person name="Saski C.A."/>
            <person name="Payton A.C."/>
            <person name="Mcbreen J.C."/>
            <person name="Conrad R.E."/>
            <person name="Kollar L.M."/>
            <person name="Olsson S."/>
            <person name="Huttunen S."/>
            <person name="Landis J.B."/>
            <person name="Wickett N.J."/>
            <person name="Johnson M.G."/>
            <person name="Rensing S.A."/>
            <person name="Grimwood J."/>
            <person name="Schmutz J."/>
            <person name="Mcdaniel S.F."/>
        </authorList>
    </citation>
    <scope>NUCLEOTIDE SEQUENCE</scope>
    <source>
        <strain evidence="2">R40</strain>
    </source>
</reference>
<sequence length="131" mass="14935">MMWKGFSTVMLCRCGVMSKGEKECKRSIDKSNAHYSKTFKSDRAHSEAAKDIKQVVQQVQSATKDDHLQDPKSGPSHHQKPKDLLSEGPVERFKEEQSGRENTLFPRKRRQLRKACEQSASGMFGCFHHAI</sequence>
<feature type="region of interest" description="Disordered" evidence="1">
    <location>
        <begin position="55"/>
        <end position="110"/>
    </location>
</feature>
<organism evidence="2 3">
    <name type="scientific">Ceratodon purpureus</name>
    <name type="common">Fire moss</name>
    <name type="synonym">Dicranum purpureum</name>
    <dbReference type="NCBI Taxonomy" id="3225"/>
    <lineage>
        <taxon>Eukaryota</taxon>
        <taxon>Viridiplantae</taxon>
        <taxon>Streptophyta</taxon>
        <taxon>Embryophyta</taxon>
        <taxon>Bryophyta</taxon>
        <taxon>Bryophytina</taxon>
        <taxon>Bryopsida</taxon>
        <taxon>Dicranidae</taxon>
        <taxon>Pseudoditrichales</taxon>
        <taxon>Ditrichaceae</taxon>
        <taxon>Ceratodon</taxon>
    </lineage>
</organism>